<accession>A0AC61QIL6</accession>
<keyword evidence="2" id="KW-1185">Reference proteome</keyword>
<proteinExistence type="predicted"/>
<name>A0AC61QIL6_9BACT</name>
<dbReference type="Proteomes" id="UP000294588">
    <property type="component" value="Unassembled WGS sequence"/>
</dbReference>
<evidence type="ECO:0000313" key="1">
    <source>
        <dbReference type="EMBL" id="TDF72798.1"/>
    </source>
</evidence>
<gene>
    <name evidence="1" type="ORF">E0946_05135</name>
</gene>
<dbReference type="EMBL" id="SMOG01000015">
    <property type="protein sequence ID" value="TDF72798.1"/>
    <property type="molecule type" value="Genomic_DNA"/>
</dbReference>
<evidence type="ECO:0000313" key="2">
    <source>
        <dbReference type="Proteomes" id="UP000294588"/>
    </source>
</evidence>
<protein>
    <submittedName>
        <fullName evidence="1">SDR family oxidoreductase</fullName>
    </submittedName>
</protein>
<organism evidence="1 2">
    <name type="scientific">Candidatus Syntrophosphaera thermopropionivorans</name>
    <dbReference type="NCBI Taxonomy" id="2593015"/>
    <lineage>
        <taxon>Bacteria</taxon>
        <taxon>Pseudomonadati</taxon>
        <taxon>Candidatus Cloacimonadota</taxon>
        <taxon>Candidatus Cloacimonadia</taxon>
        <taxon>Candidatus Cloacimonadales</taxon>
        <taxon>Candidatus Cloacimonadaceae</taxon>
        <taxon>Candidatus Syntrophosphaera</taxon>
    </lineage>
</organism>
<comment type="caution">
    <text evidence="1">The sequence shown here is derived from an EMBL/GenBank/DDBJ whole genome shotgun (WGS) entry which is preliminary data.</text>
</comment>
<sequence>MKNKLTILTGANGQVGSFIAHQLAEKNESLLLLYHKNFNRIEDLTNKEKVMLISCNLEKLEDVNTAIHYAADNLAAVPAFLIHTAAIRSYDAMPLAQTNPETFKEVLNSNLEMAYNVLRTCLPFMLQERFGRIVMFGSNVVQTGLYRGSAYAAAKAAIVNLVKSIALETASANVLINAISPAPVQTVLEEEYTGDYLAFRKRYFEEFRQMSPTGKLVSKEEIWLFCNLLLSEKLENFTGKDIIIDGGFSAIQQIKGSEIQ</sequence>
<reference evidence="1" key="1">
    <citation type="submission" date="2019-03" db="EMBL/GenBank/DDBJ databases">
        <title>Candidatus Syntrophosphaera thermopropionivorans: a novel player in syntrophic propionate oxidation during anaerobic digestion.</title>
        <authorList>
            <person name="Dyksma S."/>
        </authorList>
    </citation>
    <scope>NUCLEOTIDE SEQUENCE</scope>
    <source>
        <strain evidence="1">W5</strain>
    </source>
</reference>